<sequence length="242" mass="27320">MSIRDEITITYAEELDTIKVAGKTFASPVVKGKKKKLSDGRTEQTVVAIKDKSESKTVRDYGAFLGRQKGVENIPLEKAPSNYWNRLSRKDKPIFHKIVGLNDKITIAEHKSNQENPEKQVENKPTGNSNSQPKELNDKTLLQYFQQKNIKSIKIENEKLIIKYNGSQTETKDINNLELEQIKSFAEKIGKNELSLADLEQKNNQSNTPDKSNKGIYISLAIGGALAIAIIAYFLLRNKKEK</sequence>
<accession>A0A9N9EDZ5</accession>
<organism evidence="3 4">
    <name type="scientific">Ambispora leptoticha</name>
    <dbReference type="NCBI Taxonomy" id="144679"/>
    <lineage>
        <taxon>Eukaryota</taxon>
        <taxon>Fungi</taxon>
        <taxon>Fungi incertae sedis</taxon>
        <taxon>Mucoromycota</taxon>
        <taxon>Glomeromycotina</taxon>
        <taxon>Glomeromycetes</taxon>
        <taxon>Archaeosporales</taxon>
        <taxon>Ambisporaceae</taxon>
        <taxon>Ambispora</taxon>
    </lineage>
</organism>
<comment type="caution">
    <text evidence="3">The sequence shown here is derived from an EMBL/GenBank/DDBJ whole genome shotgun (WGS) entry which is preliminary data.</text>
</comment>
<dbReference type="Proteomes" id="UP000789508">
    <property type="component" value="Unassembled WGS sequence"/>
</dbReference>
<feature type="compositionally biased region" description="Polar residues" evidence="1">
    <location>
        <begin position="123"/>
        <end position="134"/>
    </location>
</feature>
<proteinExistence type="predicted"/>
<evidence type="ECO:0000313" key="4">
    <source>
        <dbReference type="Proteomes" id="UP000789508"/>
    </source>
</evidence>
<keyword evidence="2" id="KW-1133">Transmembrane helix</keyword>
<keyword evidence="2" id="KW-0812">Transmembrane</keyword>
<feature type="transmembrane region" description="Helical" evidence="2">
    <location>
        <begin position="216"/>
        <end position="236"/>
    </location>
</feature>
<keyword evidence="2" id="KW-0472">Membrane</keyword>
<reference evidence="3" key="1">
    <citation type="submission" date="2021-06" db="EMBL/GenBank/DDBJ databases">
        <authorList>
            <person name="Kallberg Y."/>
            <person name="Tangrot J."/>
            <person name="Rosling A."/>
        </authorList>
    </citation>
    <scope>NUCLEOTIDE SEQUENCE</scope>
    <source>
        <strain evidence="3">FL130A</strain>
    </source>
</reference>
<evidence type="ECO:0000313" key="3">
    <source>
        <dbReference type="EMBL" id="CAG8672841.1"/>
    </source>
</evidence>
<feature type="compositionally biased region" description="Basic and acidic residues" evidence="1">
    <location>
        <begin position="110"/>
        <end position="122"/>
    </location>
</feature>
<evidence type="ECO:0000256" key="1">
    <source>
        <dbReference type="SAM" id="MobiDB-lite"/>
    </source>
</evidence>
<protein>
    <submittedName>
        <fullName evidence="3">8081_t:CDS:1</fullName>
    </submittedName>
</protein>
<feature type="region of interest" description="Disordered" evidence="1">
    <location>
        <begin position="110"/>
        <end position="135"/>
    </location>
</feature>
<name>A0A9N9EDZ5_9GLOM</name>
<evidence type="ECO:0000256" key="2">
    <source>
        <dbReference type="SAM" id="Phobius"/>
    </source>
</evidence>
<dbReference type="EMBL" id="CAJVPS010012711">
    <property type="protein sequence ID" value="CAG8672841.1"/>
    <property type="molecule type" value="Genomic_DNA"/>
</dbReference>
<keyword evidence="4" id="KW-1185">Reference proteome</keyword>
<dbReference type="AlphaFoldDB" id="A0A9N9EDZ5"/>
<gene>
    <name evidence="3" type="ORF">ALEPTO_LOCUS10648</name>
</gene>
<dbReference type="OrthoDB" id="10659468at2759"/>